<keyword evidence="2" id="KW-0378">Hydrolase</keyword>
<feature type="region of interest" description="Disordered" evidence="4">
    <location>
        <begin position="1"/>
        <end position="23"/>
    </location>
</feature>
<dbReference type="Gene3D" id="3.30.450.330">
    <property type="match status" value="1"/>
</dbReference>
<keyword evidence="8" id="KW-0131">Cell cycle</keyword>
<evidence type="ECO:0000256" key="5">
    <source>
        <dbReference type="SAM" id="Phobius"/>
    </source>
</evidence>
<dbReference type="Gene3D" id="1.10.150.770">
    <property type="match status" value="1"/>
</dbReference>
<gene>
    <name evidence="8" type="ORF">E9232_000496</name>
</gene>
<evidence type="ECO:0000256" key="2">
    <source>
        <dbReference type="ARBA" id="ARBA00022645"/>
    </source>
</evidence>
<dbReference type="RefSeq" id="WP_309791932.1">
    <property type="nucleotide sequence ID" value="NZ_JAVDPW010000001.1"/>
</dbReference>
<dbReference type="Pfam" id="PF03717">
    <property type="entry name" value="PBP_dimer"/>
    <property type="match status" value="1"/>
</dbReference>
<dbReference type="SUPFAM" id="SSF56519">
    <property type="entry name" value="Penicillin binding protein dimerisation domain"/>
    <property type="match status" value="1"/>
</dbReference>
<evidence type="ECO:0000313" key="9">
    <source>
        <dbReference type="Proteomes" id="UP001262410"/>
    </source>
</evidence>
<evidence type="ECO:0000256" key="1">
    <source>
        <dbReference type="ARBA" id="ARBA00004370"/>
    </source>
</evidence>
<dbReference type="PANTHER" id="PTHR30627:SF1">
    <property type="entry name" value="PEPTIDOGLYCAN D,D-TRANSPEPTIDASE FTSI"/>
    <property type="match status" value="1"/>
</dbReference>
<dbReference type="Proteomes" id="UP001262410">
    <property type="component" value="Unassembled WGS sequence"/>
</dbReference>
<feature type="transmembrane region" description="Helical" evidence="5">
    <location>
        <begin position="37"/>
        <end position="56"/>
    </location>
</feature>
<dbReference type="InterPro" id="IPR001460">
    <property type="entry name" value="PCN-bd_Tpept"/>
</dbReference>
<keyword evidence="2" id="KW-0121">Carboxypeptidase</keyword>
<comment type="caution">
    <text evidence="8">The sequence shown here is derived from an EMBL/GenBank/DDBJ whole genome shotgun (WGS) entry which is preliminary data.</text>
</comment>
<evidence type="ECO:0000259" key="6">
    <source>
        <dbReference type="Pfam" id="PF00905"/>
    </source>
</evidence>
<feature type="domain" description="Penicillin-binding protein dimerisation" evidence="7">
    <location>
        <begin position="83"/>
        <end position="196"/>
    </location>
</feature>
<dbReference type="Pfam" id="PF00905">
    <property type="entry name" value="Transpeptidase"/>
    <property type="match status" value="1"/>
</dbReference>
<feature type="domain" description="Penicillin-binding protein transpeptidase" evidence="6">
    <location>
        <begin position="242"/>
        <end position="526"/>
    </location>
</feature>
<keyword evidence="9" id="KW-1185">Reference proteome</keyword>
<evidence type="ECO:0000256" key="4">
    <source>
        <dbReference type="SAM" id="MobiDB-lite"/>
    </source>
</evidence>
<comment type="subcellular location">
    <subcellularLocation>
        <location evidence="1">Membrane</location>
    </subcellularLocation>
</comment>
<name>A0ABU1JI33_9PROT</name>
<keyword evidence="8" id="KW-0132">Cell division</keyword>
<protein>
    <submittedName>
        <fullName evidence="8">Cell division protein FtsI (Penicillin-binding protein 3)</fullName>
    </submittedName>
</protein>
<dbReference type="GO" id="GO:0051301">
    <property type="term" value="P:cell division"/>
    <property type="evidence" value="ECO:0007669"/>
    <property type="project" value="UniProtKB-KW"/>
</dbReference>
<dbReference type="Gene3D" id="3.90.1310.10">
    <property type="entry name" value="Penicillin-binding protein 2a (Domain 2)"/>
    <property type="match status" value="1"/>
</dbReference>
<dbReference type="Gene3D" id="3.40.710.10">
    <property type="entry name" value="DD-peptidase/beta-lactamase superfamily"/>
    <property type="match status" value="1"/>
</dbReference>
<dbReference type="EMBL" id="JAVDPW010000001">
    <property type="protein sequence ID" value="MDR6287997.1"/>
    <property type="molecule type" value="Genomic_DNA"/>
</dbReference>
<organism evidence="8 9">
    <name type="scientific">Inquilinus ginsengisoli</name>
    <dbReference type="NCBI Taxonomy" id="363840"/>
    <lineage>
        <taxon>Bacteria</taxon>
        <taxon>Pseudomonadati</taxon>
        <taxon>Pseudomonadota</taxon>
        <taxon>Alphaproteobacteria</taxon>
        <taxon>Rhodospirillales</taxon>
        <taxon>Rhodospirillaceae</taxon>
        <taxon>Inquilinus</taxon>
    </lineage>
</organism>
<dbReference type="InterPro" id="IPR036138">
    <property type="entry name" value="PBP_dimer_sf"/>
</dbReference>
<accession>A0ABU1JI33</accession>
<keyword evidence="2" id="KW-0645">Protease</keyword>
<dbReference type="InterPro" id="IPR012338">
    <property type="entry name" value="Beta-lactam/transpept-like"/>
</dbReference>
<proteinExistence type="predicted"/>
<keyword evidence="5" id="KW-1133">Transmembrane helix</keyword>
<evidence type="ECO:0000256" key="3">
    <source>
        <dbReference type="ARBA" id="ARBA00023136"/>
    </source>
</evidence>
<dbReference type="SUPFAM" id="SSF56601">
    <property type="entry name" value="beta-lactamase/transpeptidase-like"/>
    <property type="match status" value="1"/>
</dbReference>
<reference evidence="8 9" key="1">
    <citation type="submission" date="2023-07" db="EMBL/GenBank/DDBJ databases">
        <title>Sorghum-associated microbial communities from plants grown in Nebraska, USA.</title>
        <authorList>
            <person name="Schachtman D."/>
        </authorList>
    </citation>
    <scope>NUCLEOTIDE SEQUENCE [LARGE SCALE GENOMIC DNA]</scope>
    <source>
        <strain evidence="8 9">584</strain>
    </source>
</reference>
<keyword evidence="3 5" id="KW-0472">Membrane</keyword>
<dbReference type="InterPro" id="IPR050515">
    <property type="entry name" value="Beta-lactam/transpept"/>
</dbReference>
<evidence type="ECO:0000259" key="7">
    <source>
        <dbReference type="Pfam" id="PF03717"/>
    </source>
</evidence>
<evidence type="ECO:0000313" key="8">
    <source>
        <dbReference type="EMBL" id="MDR6287997.1"/>
    </source>
</evidence>
<dbReference type="InterPro" id="IPR005311">
    <property type="entry name" value="PBP_dimer"/>
</dbReference>
<keyword evidence="5" id="KW-0812">Transmembrane</keyword>
<sequence>MTTDALDAYPSTPRQVEPASRPAQRLSAAIETGRQRVVISALIFTVAFAGIGLRLVDLMAFGSDADSALATHALSATAPVTDRADLRDRNGLVLATTLPSVSLYADPKMVLDPIEASLRLAKTLPGLDSDKLLADLSSERRFVWLKRGLTPSQQYEVNRLGIPGLAFQNEDRRYYPAGALTSHTIGFTNIDAQGISGLEKSLDTRLENGESVQLSLDLRLQEMVRDELQSTIATFHAQGGNALVMDVNTGEVLAMVSLPDFNPYEPGGPSEESMFNRNTLGVYEPGSTFKIFNTAMALESGTSTLTSMYDEGPIHVGRFTIHNFRGDPQSGMLSVYEIFRLSLNTGSVHMEEAAGVDRQKEFLTRLGLTKPAPIDLPEVGAPMVPHPWSKVSGMTIAYGHGMAVSPLSLVTAVSAIVNGGVLHQPTLFKRDPSQPVPGTRVISPELSRTMRMLMRAVVTGGTATKAEVPGYFVGGKTGTADKAAKGGYNRRARVTDFVGVFPIYAPKYIVMTMLDDPQPIKGTYGFASAGWNSAPLGGRIIARMGPLLGLQPADPKDPAILQALSPPSSAVAASLQASAGSED</sequence>
<dbReference type="PANTHER" id="PTHR30627">
    <property type="entry name" value="PEPTIDOGLYCAN D,D-TRANSPEPTIDASE"/>
    <property type="match status" value="1"/>
</dbReference>